<keyword evidence="1" id="KW-0812">Transmembrane</keyword>
<feature type="transmembrane region" description="Helical" evidence="1">
    <location>
        <begin position="31"/>
        <end position="58"/>
    </location>
</feature>
<evidence type="ECO:0008006" key="4">
    <source>
        <dbReference type="Google" id="ProtNLM"/>
    </source>
</evidence>
<evidence type="ECO:0000313" key="2">
    <source>
        <dbReference type="EMBL" id="ERP39169.1"/>
    </source>
</evidence>
<evidence type="ECO:0000256" key="1">
    <source>
        <dbReference type="SAM" id="Phobius"/>
    </source>
</evidence>
<dbReference type="Pfam" id="PF10861">
    <property type="entry name" value="DUF2784"/>
    <property type="match status" value="1"/>
</dbReference>
<dbReference type="RefSeq" id="WP_022635882.1">
    <property type="nucleotide sequence ID" value="NZ_ASJR01000002.1"/>
</dbReference>
<feature type="transmembrane region" description="Helical" evidence="1">
    <location>
        <begin position="94"/>
        <end position="116"/>
    </location>
</feature>
<name>U7D9T9_9BACT</name>
<dbReference type="OrthoDB" id="9813998at2"/>
<comment type="caution">
    <text evidence="2">The sequence shown here is derived from an EMBL/GenBank/DDBJ whole genome shotgun (WGS) entry which is preliminary data.</text>
</comment>
<evidence type="ECO:0000313" key="3">
    <source>
        <dbReference type="Proteomes" id="UP000017148"/>
    </source>
</evidence>
<keyword evidence="1" id="KW-1133">Transmembrane helix</keyword>
<dbReference type="Proteomes" id="UP000017148">
    <property type="component" value="Unassembled WGS sequence"/>
</dbReference>
<gene>
    <name evidence="2" type="ORF">CALK_0339</name>
</gene>
<feature type="transmembrane region" description="Helical" evidence="1">
    <location>
        <begin position="7"/>
        <end position="25"/>
    </location>
</feature>
<proteinExistence type="predicted"/>
<dbReference type="InterPro" id="IPR021218">
    <property type="entry name" value="DUF2784"/>
</dbReference>
<dbReference type="AlphaFoldDB" id="U7D9T9"/>
<keyword evidence="1" id="KW-0472">Membrane</keyword>
<dbReference type="eggNOG" id="ENOG5032XJU">
    <property type="taxonomic scope" value="Bacteria"/>
</dbReference>
<organism evidence="2 3">
    <name type="scientific">Chitinivibrio alkaliphilus ACht1</name>
    <dbReference type="NCBI Taxonomy" id="1313304"/>
    <lineage>
        <taxon>Bacteria</taxon>
        <taxon>Pseudomonadati</taxon>
        <taxon>Fibrobacterota</taxon>
        <taxon>Chitinivibrionia</taxon>
        <taxon>Chitinivibrionales</taxon>
        <taxon>Chitinivibrionaceae</taxon>
        <taxon>Chitinivibrio</taxon>
    </lineage>
</organism>
<dbReference type="EMBL" id="ASJR01000002">
    <property type="protein sequence ID" value="ERP39169.1"/>
    <property type="molecule type" value="Genomic_DNA"/>
</dbReference>
<keyword evidence="3" id="KW-1185">Reference proteome</keyword>
<protein>
    <recommendedName>
        <fullName evidence="4">DUF2784 domain-containing protein</fullName>
    </recommendedName>
</protein>
<sequence>MAELLNLFFWYFHSAIILCTLLGWIDRRTRWIHRIVILLTWLSWFGGGIRYGFGYCFLTDWHWNIRRELGYAIPTDSFIHFLLMRVTGIHMHRYFVDGIAVLALVVVTGIAVYQVLHGERSSPP</sequence>
<reference evidence="2 3" key="1">
    <citation type="journal article" date="2013" name="Environ. Microbiol.">
        <title>Genome analysis of Chitinivibrio alkaliphilus gen. nov., sp. nov., a novel extremely haloalkaliphilic anaerobic chitinolytic bacterium from the candidate phylum Termite Group 3.</title>
        <authorList>
            <person name="Sorokin D.Y."/>
            <person name="Gumerov V.M."/>
            <person name="Rakitin A.L."/>
            <person name="Beletsky A.V."/>
            <person name="Damste J.S."/>
            <person name="Muyzer G."/>
            <person name="Mardanov A.V."/>
            <person name="Ravin N.V."/>
        </authorList>
    </citation>
    <scope>NUCLEOTIDE SEQUENCE [LARGE SCALE GENOMIC DNA]</scope>
    <source>
        <strain evidence="2 3">ACht1</strain>
    </source>
</reference>
<accession>U7D9T9</accession>